<reference evidence="1 2" key="1">
    <citation type="journal article" date="2011" name="J. Bacteriol.">
        <title>Genome sequence of Chthoniobacter flavus Ellin428, an aerobic heterotrophic soil bacterium.</title>
        <authorList>
            <person name="Kant R."/>
            <person name="van Passel M.W."/>
            <person name="Palva A."/>
            <person name="Lucas S."/>
            <person name="Lapidus A."/>
            <person name="Glavina Del Rio T."/>
            <person name="Dalin E."/>
            <person name="Tice H."/>
            <person name="Bruce D."/>
            <person name="Goodwin L."/>
            <person name="Pitluck S."/>
            <person name="Larimer F.W."/>
            <person name="Land M.L."/>
            <person name="Hauser L."/>
            <person name="Sangwan P."/>
            <person name="de Vos W.M."/>
            <person name="Janssen P.H."/>
            <person name="Smidt H."/>
        </authorList>
    </citation>
    <scope>NUCLEOTIDE SEQUENCE [LARGE SCALE GENOMIC DNA]</scope>
    <source>
        <strain evidence="1 2">Ellin428</strain>
    </source>
</reference>
<dbReference type="STRING" id="497964.CfE428DRAFT_3426"/>
<dbReference type="AlphaFoldDB" id="B4D3D8"/>
<evidence type="ECO:0000313" key="2">
    <source>
        <dbReference type="Proteomes" id="UP000005824"/>
    </source>
</evidence>
<dbReference type="Proteomes" id="UP000005824">
    <property type="component" value="Unassembled WGS sequence"/>
</dbReference>
<sequence precursor="true">MSKSCADEFHQLRPDLFLWQAYEKAVKTDLTCCACRTEKGFVFVDPIPLRKDAEAELLAIAPPRAIILTSGNHERAAEDYRKRYSIPIYAHADAAAEFSLTPDHTVADGDTVLDEFTVLTIPGAAAGEIALHRGDAVHLGDALIHLPPYGFALLPDKYCTDPKEMRQALGKLLRIPFELLTFAHGLPIVAHARQRLAQLLA</sequence>
<accession>B4D3D8</accession>
<gene>
    <name evidence="1" type="ORF">CfE428DRAFT_3426</name>
</gene>
<dbReference type="SUPFAM" id="SSF56281">
    <property type="entry name" value="Metallo-hydrolase/oxidoreductase"/>
    <property type="match status" value="1"/>
</dbReference>
<dbReference type="InParanoid" id="B4D3D8"/>
<dbReference type="EMBL" id="ABVL01000009">
    <property type="protein sequence ID" value="EDY19249.1"/>
    <property type="molecule type" value="Genomic_DNA"/>
</dbReference>
<dbReference type="InterPro" id="IPR036866">
    <property type="entry name" value="RibonucZ/Hydroxyglut_hydro"/>
</dbReference>
<dbReference type="RefSeq" id="WP_006980751.1">
    <property type="nucleotide sequence ID" value="NZ_ABVL01000009.1"/>
</dbReference>
<organism evidence="1 2">
    <name type="scientific">Chthoniobacter flavus Ellin428</name>
    <dbReference type="NCBI Taxonomy" id="497964"/>
    <lineage>
        <taxon>Bacteria</taxon>
        <taxon>Pseudomonadati</taxon>
        <taxon>Verrucomicrobiota</taxon>
        <taxon>Spartobacteria</taxon>
        <taxon>Chthoniobacterales</taxon>
        <taxon>Chthoniobacteraceae</taxon>
        <taxon>Chthoniobacter</taxon>
    </lineage>
</organism>
<dbReference type="eggNOG" id="COG0491">
    <property type="taxonomic scope" value="Bacteria"/>
</dbReference>
<comment type="caution">
    <text evidence="1">The sequence shown here is derived from an EMBL/GenBank/DDBJ whole genome shotgun (WGS) entry which is preliminary data.</text>
</comment>
<protein>
    <recommendedName>
        <fullName evidence="3">Metallo-beta-lactamase domain-containing protein</fullName>
    </recommendedName>
</protein>
<evidence type="ECO:0008006" key="3">
    <source>
        <dbReference type="Google" id="ProtNLM"/>
    </source>
</evidence>
<evidence type="ECO:0000313" key="1">
    <source>
        <dbReference type="EMBL" id="EDY19249.1"/>
    </source>
</evidence>
<name>B4D3D8_9BACT</name>
<dbReference type="Pfam" id="PF14597">
    <property type="entry name" value="Lactamase_B_5"/>
    <property type="match status" value="1"/>
</dbReference>
<proteinExistence type="predicted"/>
<keyword evidence="2" id="KW-1185">Reference proteome</keyword>
<dbReference type="Gene3D" id="3.60.15.10">
    <property type="entry name" value="Ribonuclease Z/Hydroxyacylglutathione hydrolase-like"/>
    <property type="match status" value="1"/>
</dbReference>